<feature type="region of interest" description="Disordered" evidence="1">
    <location>
        <begin position="67"/>
        <end position="251"/>
    </location>
</feature>
<dbReference type="AlphaFoldDB" id="A0AAV9HT49"/>
<name>A0AAV9HT49_9PEZI</name>
<dbReference type="Proteomes" id="UP001321749">
    <property type="component" value="Unassembled WGS sequence"/>
</dbReference>
<protein>
    <submittedName>
        <fullName evidence="2">Uncharacterized protein</fullName>
    </submittedName>
</protein>
<keyword evidence="3" id="KW-1185">Reference proteome</keyword>
<dbReference type="EMBL" id="MU864952">
    <property type="protein sequence ID" value="KAK4464065.1"/>
    <property type="molecule type" value="Genomic_DNA"/>
</dbReference>
<reference evidence="2" key="1">
    <citation type="journal article" date="2023" name="Mol. Phylogenet. Evol.">
        <title>Genome-scale phylogeny and comparative genomics of the fungal order Sordariales.</title>
        <authorList>
            <person name="Hensen N."/>
            <person name="Bonometti L."/>
            <person name="Westerberg I."/>
            <person name="Brannstrom I.O."/>
            <person name="Guillou S."/>
            <person name="Cros-Aarteil S."/>
            <person name="Calhoun S."/>
            <person name="Haridas S."/>
            <person name="Kuo A."/>
            <person name="Mondo S."/>
            <person name="Pangilinan J."/>
            <person name="Riley R."/>
            <person name="LaButti K."/>
            <person name="Andreopoulos B."/>
            <person name="Lipzen A."/>
            <person name="Chen C."/>
            <person name="Yan M."/>
            <person name="Daum C."/>
            <person name="Ng V."/>
            <person name="Clum A."/>
            <person name="Steindorff A."/>
            <person name="Ohm R.A."/>
            <person name="Martin F."/>
            <person name="Silar P."/>
            <person name="Natvig D.O."/>
            <person name="Lalanne C."/>
            <person name="Gautier V."/>
            <person name="Ament-Velasquez S.L."/>
            <person name="Kruys A."/>
            <person name="Hutchinson M.I."/>
            <person name="Powell A.J."/>
            <person name="Barry K."/>
            <person name="Miller A.N."/>
            <person name="Grigoriev I.V."/>
            <person name="Debuchy R."/>
            <person name="Gladieux P."/>
            <person name="Hiltunen Thoren M."/>
            <person name="Johannesson H."/>
        </authorList>
    </citation>
    <scope>NUCLEOTIDE SEQUENCE</scope>
    <source>
        <strain evidence="2">PSN324</strain>
    </source>
</reference>
<evidence type="ECO:0000313" key="2">
    <source>
        <dbReference type="EMBL" id="KAK4464065.1"/>
    </source>
</evidence>
<organism evidence="2 3">
    <name type="scientific">Cladorrhinum samala</name>
    <dbReference type="NCBI Taxonomy" id="585594"/>
    <lineage>
        <taxon>Eukaryota</taxon>
        <taxon>Fungi</taxon>
        <taxon>Dikarya</taxon>
        <taxon>Ascomycota</taxon>
        <taxon>Pezizomycotina</taxon>
        <taxon>Sordariomycetes</taxon>
        <taxon>Sordariomycetidae</taxon>
        <taxon>Sordariales</taxon>
        <taxon>Podosporaceae</taxon>
        <taxon>Cladorrhinum</taxon>
    </lineage>
</organism>
<evidence type="ECO:0000313" key="3">
    <source>
        <dbReference type="Proteomes" id="UP001321749"/>
    </source>
</evidence>
<comment type="caution">
    <text evidence="2">The sequence shown here is derived from an EMBL/GenBank/DDBJ whole genome shotgun (WGS) entry which is preliminary data.</text>
</comment>
<proteinExistence type="predicted"/>
<evidence type="ECO:0000256" key="1">
    <source>
        <dbReference type="SAM" id="MobiDB-lite"/>
    </source>
</evidence>
<accession>A0AAV9HT49</accession>
<sequence>MSRRWPVDGNNSERLPDGIVIEGYDADTRIYYYRSTIDDTRYRSKPGVKFGLLIPLVDKSRRVAGEAPVELVDSSGRKHTATPYRMPSAASGSSSRPRAVTFNDAFTPRSQPAWDNESRTVVEEENDDDDDDQSDTYSFVEEKGSFTVEKGGSEVRAAPLTTNSGLRRAHTTSEVRSSADQGGVGKKVGKLARALSKRIVGGGSGAPRWTPEEEQGGQAMRYDPAKAVGRRRAATTFDDILSAAPPVERKR</sequence>
<gene>
    <name evidence="2" type="ORF">QBC42DRAFT_284818</name>
</gene>
<feature type="compositionally biased region" description="Acidic residues" evidence="1">
    <location>
        <begin position="123"/>
        <end position="134"/>
    </location>
</feature>
<feature type="compositionally biased region" description="Low complexity" evidence="1">
    <location>
        <begin position="87"/>
        <end position="99"/>
    </location>
</feature>
<reference evidence="2" key="2">
    <citation type="submission" date="2023-06" db="EMBL/GenBank/DDBJ databases">
        <authorList>
            <consortium name="Lawrence Berkeley National Laboratory"/>
            <person name="Mondo S.J."/>
            <person name="Hensen N."/>
            <person name="Bonometti L."/>
            <person name="Westerberg I."/>
            <person name="Brannstrom I.O."/>
            <person name="Guillou S."/>
            <person name="Cros-Aarteil S."/>
            <person name="Calhoun S."/>
            <person name="Haridas S."/>
            <person name="Kuo A."/>
            <person name="Pangilinan J."/>
            <person name="Riley R."/>
            <person name="Labutti K."/>
            <person name="Andreopoulos B."/>
            <person name="Lipzen A."/>
            <person name="Chen C."/>
            <person name="Yanf M."/>
            <person name="Daum C."/>
            <person name="Ng V."/>
            <person name="Clum A."/>
            <person name="Steindorff A."/>
            <person name="Ohm R."/>
            <person name="Martin F."/>
            <person name="Silar P."/>
            <person name="Natvig D."/>
            <person name="Lalanne C."/>
            <person name="Gautier V."/>
            <person name="Ament-Velasquez S.L."/>
            <person name="Kruys A."/>
            <person name="Hutchinson M.I."/>
            <person name="Powell A.J."/>
            <person name="Barry K."/>
            <person name="Miller A.N."/>
            <person name="Grigoriev I.V."/>
            <person name="Debuchy R."/>
            <person name="Gladieux P."/>
            <person name="Thoren M.H."/>
            <person name="Johannesson H."/>
        </authorList>
    </citation>
    <scope>NUCLEOTIDE SEQUENCE</scope>
    <source>
        <strain evidence="2">PSN324</strain>
    </source>
</reference>